<name>A0A9E7MA38_9EURY</name>
<protein>
    <submittedName>
        <fullName evidence="1">Uncharacterized protein</fullName>
    </submittedName>
</protein>
<dbReference type="KEGG" id="thei:K1720_01145"/>
<dbReference type="GeneID" id="72776906"/>
<dbReference type="Proteomes" id="UP001056425">
    <property type="component" value="Chromosome"/>
</dbReference>
<dbReference type="AlphaFoldDB" id="A0A9E7MA38"/>
<dbReference type="RefSeq" id="WP_251949407.1">
    <property type="nucleotide sequence ID" value="NZ_CP080572.1"/>
</dbReference>
<gene>
    <name evidence="1" type="ORF">K1720_01145</name>
</gene>
<organism evidence="1 2">
    <name type="scientific">Thermococcus argininiproducens</name>
    <dbReference type="NCBI Taxonomy" id="2866384"/>
    <lineage>
        <taxon>Archaea</taxon>
        <taxon>Methanobacteriati</taxon>
        <taxon>Methanobacteriota</taxon>
        <taxon>Thermococci</taxon>
        <taxon>Thermococcales</taxon>
        <taxon>Thermococcaceae</taxon>
        <taxon>Thermococcus</taxon>
    </lineage>
</organism>
<keyword evidence="2" id="KW-1185">Reference proteome</keyword>
<reference evidence="1 2" key="1">
    <citation type="submission" date="2021-08" db="EMBL/GenBank/DDBJ databases">
        <title>Thermococcus onnuriiensis IOH2.</title>
        <authorList>
            <person name="Park Y.-J."/>
        </authorList>
    </citation>
    <scope>NUCLEOTIDE SEQUENCE [LARGE SCALE GENOMIC DNA]</scope>
    <source>
        <strain evidence="1 2">IOH2</strain>
    </source>
</reference>
<evidence type="ECO:0000313" key="2">
    <source>
        <dbReference type="Proteomes" id="UP001056425"/>
    </source>
</evidence>
<evidence type="ECO:0000313" key="1">
    <source>
        <dbReference type="EMBL" id="USH00121.1"/>
    </source>
</evidence>
<proteinExistence type="predicted"/>
<sequence>MPEVKHIKIGEDKFKITEEEIARRELKVTKIGDEVIQVQEEVHGIIAVVGAVSSVNIKKDELKELIKVVKEEFGWTDIC</sequence>
<accession>A0A9E7MA38</accession>
<dbReference type="EMBL" id="CP080572">
    <property type="protein sequence ID" value="USH00121.1"/>
    <property type="molecule type" value="Genomic_DNA"/>
</dbReference>